<dbReference type="RefSeq" id="WP_274053013.1">
    <property type="nucleotide sequence ID" value="NZ_CP059693.1"/>
</dbReference>
<dbReference type="Pfam" id="PF13689">
    <property type="entry name" value="DUF4154"/>
    <property type="match status" value="1"/>
</dbReference>
<dbReference type="InterPro" id="IPR025293">
    <property type="entry name" value="YfiR/HmsC-like"/>
</dbReference>
<evidence type="ECO:0000313" key="2">
    <source>
        <dbReference type="Proteomes" id="UP001215231"/>
    </source>
</evidence>
<keyword evidence="2" id="KW-1185">Reference proteome</keyword>
<protein>
    <submittedName>
        <fullName evidence="1">YfiR family protein</fullName>
    </submittedName>
</protein>
<name>A0ABY7VGY6_9GAMM</name>
<organism evidence="1 2">
    <name type="scientific">Thalassomonas haliotis</name>
    <dbReference type="NCBI Taxonomy" id="485448"/>
    <lineage>
        <taxon>Bacteria</taxon>
        <taxon>Pseudomonadati</taxon>
        <taxon>Pseudomonadota</taxon>
        <taxon>Gammaproteobacteria</taxon>
        <taxon>Alteromonadales</taxon>
        <taxon>Colwelliaceae</taxon>
        <taxon>Thalassomonas</taxon>
    </lineage>
</organism>
<sequence length="151" mass="17521">MDSYDLQWRYMENFVKYIHWAKEQSLADYRVCIVGKSPFARPSGVLQLKQARLMLVAYENKLPDESEISLCHLAYLSKGLEHDLYFFILNELKKWPVLTVSDREQFIQQGGLMQFITVDNKLRFIINGHEAKRKGIIISPALLRLSEKGAG</sequence>
<accession>A0ABY7VGY6</accession>
<dbReference type="Proteomes" id="UP001215231">
    <property type="component" value="Chromosome"/>
</dbReference>
<gene>
    <name evidence="1" type="ORF">H3N35_04360</name>
</gene>
<proteinExistence type="predicted"/>
<evidence type="ECO:0000313" key="1">
    <source>
        <dbReference type="EMBL" id="WDE12711.1"/>
    </source>
</evidence>
<dbReference type="EMBL" id="CP059693">
    <property type="protein sequence ID" value="WDE12711.1"/>
    <property type="molecule type" value="Genomic_DNA"/>
</dbReference>
<reference evidence="1 2" key="1">
    <citation type="journal article" date="2022" name="Mar. Drugs">
        <title>Bioassay-Guided Fractionation Leads to the Detection of Cholic Acid Generated by the Rare Thalassomonas sp.</title>
        <authorList>
            <person name="Pheiffer F."/>
            <person name="Schneider Y.K."/>
            <person name="Hansen E.H."/>
            <person name="Andersen J.H."/>
            <person name="Isaksson J."/>
            <person name="Busche T."/>
            <person name="R C."/>
            <person name="Kalinowski J."/>
            <person name="Zyl L.V."/>
            <person name="Trindade M."/>
        </authorList>
    </citation>
    <scope>NUCLEOTIDE SEQUENCE [LARGE SCALE GENOMIC DNA]</scope>
    <source>
        <strain evidence="1 2">A5K-61T</strain>
    </source>
</reference>